<feature type="region of interest" description="Disordered" evidence="1">
    <location>
        <begin position="1"/>
        <end position="116"/>
    </location>
</feature>
<organism evidence="2 3">
    <name type="scientific">Salarias fasciatus</name>
    <name type="common">Jewelled blenny</name>
    <name type="synonym">Blennius fasciatus</name>
    <dbReference type="NCBI Taxonomy" id="181472"/>
    <lineage>
        <taxon>Eukaryota</taxon>
        <taxon>Metazoa</taxon>
        <taxon>Chordata</taxon>
        <taxon>Craniata</taxon>
        <taxon>Vertebrata</taxon>
        <taxon>Euteleostomi</taxon>
        <taxon>Actinopterygii</taxon>
        <taxon>Neopterygii</taxon>
        <taxon>Teleostei</taxon>
        <taxon>Neoteleostei</taxon>
        <taxon>Acanthomorphata</taxon>
        <taxon>Ovalentaria</taxon>
        <taxon>Blenniimorphae</taxon>
        <taxon>Blenniiformes</taxon>
        <taxon>Blennioidei</taxon>
        <taxon>Blenniidae</taxon>
        <taxon>Salariinae</taxon>
        <taxon>Salarias</taxon>
    </lineage>
</organism>
<dbReference type="Ensembl" id="ENSSFAT00005014528.1">
    <property type="protein sequence ID" value="ENSSFAP00005013940.1"/>
    <property type="gene ID" value="ENSSFAG00005007554.1"/>
</dbReference>
<reference evidence="2" key="3">
    <citation type="submission" date="2025-09" db="UniProtKB">
        <authorList>
            <consortium name="Ensembl"/>
        </authorList>
    </citation>
    <scope>IDENTIFICATION</scope>
</reference>
<feature type="compositionally biased region" description="Basic residues" evidence="1">
    <location>
        <begin position="88"/>
        <end position="103"/>
    </location>
</feature>
<reference evidence="2" key="2">
    <citation type="submission" date="2025-08" db="UniProtKB">
        <authorList>
            <consortium name="Ensembl"/>
        </authorList>
    </citation>
    <scope>IDENTIFICATION</scope>
</reference>
<dbReference type="Proteomes" id="UP000472267">
    <property type="component" value="Chromosome 17"/>
</dbReference>
<name>A0A672GAB0_SALFA</name>
<keyword evidence="3" id="KW-1185">Reference proteome</keyword>
<evidence type="ECO:0000313" key="2">
    <source>
        <dbReference type="Ensembl" id="ENSSFAP00005013940.1"/>
    </source>
</evidence>
<sequence length="240" mass="26011">MPLQPPGGSPSPHCLAYLPSLSQPSVLMLYRAAEGRKRRREEEEQQEEEAKRKGGPDGGRSSGRSRFARPPRGRQRRRRSVTLPLRAQQRRYTHTHSPRRHTHTPAEPRVPDAVSPPGLNSLNFLLSAGQPVPGVGLPPSGVPALALPCVLVASPALSHFSLLSGGPAVPAMMPPGHFLMGAAPYGGGGCSSPERRRAYGSGLLVDRSIFPGPRSVLKSRRAGRRRRRRGAFRYLNIGVL</sequence>
<evidence type="ECO:0000313" key="3">
    <source>
        <dbReference type="Proteomes" id="UP000472267"/>
    </source>
</evidence>
<dbReference type="AlphaFoldDB" id="A0A672GAB0"/>
<feature type="compositionally biased region" description="Basic residues" evidence="1">
    <location>
        <begin position="66"/>
        <end position="80"/>
    </location>
</feature>
<reference evidence="2" key="1">
    <citation type="submission" date="2019-06" db="EMBL/GenBank/DDBJ databases">
        <authorList>
            <consortium name="Wellcome Sanger Institute Data Sharing"/>
        </authorList>
    </citation>
    <scope>NUCLEOTIDE SEQUENCE [LARGE SCALE GENOMIC DNA]</scope>
</reference>
<proteinExistence type="predicted"/>
<protein>
    <submittedName>
        <fullName evidence="2">Uncharacterized protein</fullName>
    </submittedName>
</protein>
<dbReference type="InParanoid" id="A0A672GAB0"/>
<evidence type="ECO:0000256" key="1">
    <source>
        <dbReference type="SAM" id="MobiDB-lite"/>
    </source>
</evidence>
<accession>A0A672GAB0</accession>